<name>A0A917YLJ6_9RHOB</name>
<keyword evidence="1" id="KW-1133">Transmembrane helix</keyword>
<dbReference type="Proteomes" id="UP000598196">
    <property type="component" value="Unassembled WGS sequence"/>
</dbReference>
<evidence type="ECO:0000256" key="1">
    <source>
        <dbReference type="SAM" id="Phobius"/>
    </source>
</evidence>
<keyword evidence="3" id="KW-1185">Reference proteome</keyword>
<feature type="transmembrane region" description="Helical" evidence="1">
    <location>
        <begin position="238"/>
        <end position="260"/>
    </location>
</feature>
<evidence type="ECO:0000313" key="2">
    <source>
        <dbReference type="EMBL" id="GGO35446.1"/>
    </source>
</evidence>
<keyword evidence="1" id="KW-0812">Transmembrane</keyword>
<accession>A0A917YLJ6</accession>
<comment type="caution">
    <text evidence="2">The sequence shown here is derived from an EMBL/GenBank/DDBJ whole genome shotgun (WGS) entry which is preliminary data.</text>
</comment>
<proteinExistence type="predicted"/>
<organism evidence="2 3">
    <name type="scientific">Gemmobacter aquaticus</name>
    <dbReference type="NCBI Taxonomy" id="490185"/>
    <lineage>
        <taxon>Bacteria</taxon>
        <taxon>Pseudomonadati</taxon>
        <taxon>Pseudomonadota</taxon>
        <taxon>Alphaproteobacteria</taxon>
        <taxon>Rhodobacterales</taxon>
        <taxon>Paracoccaceae</taxon>
        <taxon>Gemmobacter</taxon>
    </lineage>
</organism>
<reference evidence="2 3" key="1">
    <citation type="journal article" date="2014" name="Int. J. Syst. Evol. Microbiol.">
        <title>Complete genome sequence of Corynebacterium casei LMG S-19264T (=DSM 44701T), isolated from a smear-ripened cheese.</title>
        <authorList>
            <consortium name="US DOE Joint Genome Institute (JGI-PGF)"/>
            <person name="Walter F."/>
            <person name="Albersmeier A."/>
            <person name="Kalinowski J."/>
            <person name="Ruckert C."/>
        </authorList>
    </citation>
    <scope>NUCLEOTIDE SEQUENCE [LARGE SCALE GENOMIC DNA]</scope>
    <source>
        <strain evidence="2 3">CGMCC 1.7029</strain>
    </source>
</reference>
<dbReference type="AlphaFoldDB" id="A0A917YLJ6"/>
<sequence length="287" mass="32569">MVSGNMTIANSKEFFLRIKKDPENFYIVHYSCQSLNDDNEGLSPRITSIGVTHFATEQTVSFSTHAIAEEMGIAREDVQRNFDAVERKLLHHFYGFIRDRRDKYWVHWNMRNLTYGFEHLEHRYRILGGSDAAVIPVERRINLNDILSDKYGSNYAGHPKMKNLMEMNGGVHRNFLTGEEELQAFKNNEFIRMHNSTLCKLGFFSSVIRKAMAGKLRTASRGFGILLDRIFESRLAKLIGFSSSVLAVLAVVWSSGSFVFNVYTNSGGETDFVKGAPLNSSKASSDQ</sequence>
<keyword evidence="1" id="KW-0472">Membrane</keyword>
<gene>
    <name evidence="2" type="ORF">GCM10010991_27730</name>
</gene>
<protein>
    <submittedName>
        <fullName evidence="2">Uncharacterized protein</fullName>
    </submittedName>
</protein>
<evidence type="ECO:0000313" key="3">
    <source>
        <dbReference type="Proteomes" id="UP000598196"/>
    </source>
</evidence>
<dbReference type="EMBL" id="BMLP01000006">
    <property type="protein sequence ID" value="GGO35446.1"/>
    <property type="molecule type" value="Genomic_DNA"/>
</dbReference>